<dbReference type="Gene3D" id="2.40.160.50">
    <property type="entry name" value="membrane protein fhac: a member of the omp85/tpsb transporter family"/>
    <property type="match status" value="1"/>
</dbReference>
<dbReference type="OrthoDB" id="9771071at2"/>
<dbReference type="PATRIC" id="fig|630626.3.peg.3350"/>
<dbReference type="KEGG" id="ebt:EBL_c34410"/>
<accession>I2BD93</accession>
<accession>K6WMY4</accession>
<gene>
    <name evidence="5" type="ordered locus">EBL_c34410</name>
</gene>
<keyword evidence="2" id="KW-0472">Membrane</keyword>
<dbReference type="EMBL" id="CP001560">
    <property type="protein sequence ID" value="AFJ48497.1"/>
    <property type="molecule type" value="Genomic_DNA"/>
</dbReference>
<evidence type="ECO:0000259" key="4">
    <source>
        <dbReference type="Pfam" id="PF01103"/>
    </source>
</evidence>
<dbReference type="RefSeq" id="WP_002445285.1">
    <property type="nucleotide sequence ID" value="NC_017910.1"/>
</dbReference>
<dbReference type="AlphaFoldDB" id="I2BD93"/>
<sequence>MGFRWPGIVVLLSCLPGLSQADSVLPSRARIDTWLGKLGANNEFDPDKGIDWGVMPGPFYTPELGLGIGTAVVGMYRPDATDHVSQNSTVSLSGYVTSTGALGLTFQNYSFFADDQWRFFADGALANTPTYYWGQGFHAAKHNHNRQQYTSRAFSLKPSLQYRIAPATYLGAGWSVASEHAADIHRKSRGTLENAPQGVSVFSSGASVNLTYDTRDFVPNPQHGQLINLRYTLYSPDLGGDSRFNEYETRYSLYHPLSAKSVLAWEVDGHFTQGNVPWNMLPELGSSQRMRGYYEGRYRDRNVASTQVEYRRKLAWRHGIVGWLGAGTMSPSVHQLGQSTWLPSVGVGYRFEFKPGMNVRLDYGVGRSSSGFYFQVGEAF</sequence>
<evidence type="ECO:0000313" key="6">
    <source>
        <dbReference type="Proteomes" id="UP000001955"/>
    </source>
</evidence>
<keyword evidence="3" id="KW-0732">Signal</keyword>
<name>I2BD93_SHIBC</name>
<dbReference type="Pfam" id="PF01103">
    <property type="entry name" value="Omp85"/>
    <property type="match status" value="1"/>
</dbReference>
<keyword evidence="6" id="KW-1185">Reference proteome</keyword>
<dbReference type="GO" id="GO:0019867">
    <property type="term" value="C:outer membrane"/>
    <property type="evidence" value="ECO:0007669"/>
    <property type="project" value="InterPro"/>
</dbReference>
<evidence type="ECO:0000313" key="5">
    <source>
        <dbReference type="EMBL" id="AFJ48497.1"/>
    </source>
</evidence>
<feature type="signal peptide" evidence="3">
    <location>
        <begin position="1"/>
        <end position="21"/>
    </location>
</feature>
<comment type="subcellular location">
    <subcellularLocation>
        <location evidence="1">Membrane</location>
    </subcellularLocation>
</comment>
<feature type="chain" id="PRO_5003655905" description="Bacterial surface antigen (D15) domain-containing protein" evidence="3">
    <location>
        <begin position="22"/>
        <end position="380"/>
    </location>
</feature>
<dbReference type="InterPro" id="IPR000184">
    <property type="entry name" value="Bac_surfAg_D15"/>
</dbReference>
<reference evidence="5 6" key="1">
    <citation type="journal article" date="2012" name="J. Bacteriol.">
        <title>Complete genome sequence of the B12-producing Shimwellia blattae strain DSM 4481, isolated from a cockroach.</title>
        <authorList>
            <person name="Brzuszkiewicz E."/>
            <person name="Waschkowitz T."/>
            <person name="Wiezer A."/>
            <person name="Daniel R."/>
        </authorList>
    </citation>
    <scope>NUCLEOTIDE SEQUENCE [LARGE SCALE GENOMIC DNA]</scope>
    <source>
        <strain evidence="6">ATCC 29907 / DSM 4481 / JCM 1650 / NBRC 105725 / CDC 9005-74</strain>
    </source>
</reference>
<organism evidence="5 6">
    <name type="scientific">Shimwellia blattae (strain ATCC 29907 / DSM 4481 / JCM 1650 / NBRC 105725 / CDC 9005-74)</name>
    <name type="common">Escherichia blattae</name>
    <dbReference type="NCBI Taxonomy" id="630626"/>
    <lineage>
        <taxon>Bacteria</taxon>
        <taxon>Pseudomonadati</taxon>
        <taxon>Pseudomonadota</taxon>
        <taxon>Gammaproteobacteria</taxon>
        <taxon>Enterobacterales</taxon>
        <taxon>Enterobacteriaceae</taxon>
        <taxon>Shimwellia</taxon>
    </lineage>
</organism>
<dbReference type="STRING" id="630626.EBL_c34410"/>
<evidence type="ECO:0000256" key="2">
    <source>
        <dbReference type="ARBA" id="ARBA00023136"/>
    </source>
</evidence>
<evidence type="ECO:0000256" key="3">
    <source>
        <dbReference type="SAM" id="SignalP"/>
    </source>
</evidence>
<dbReference type="Proteomes" id="UP000001955">
    <property type="component" value="Chromosome"/>
</dbReference>
<proteinExistence type="predicted"/>
<dbReference type="eggNOG" id="COG0729">
    <property type="taxonomic scope" value="Bacteria"/>
</dbReference>
<dbReference type="HOGENOM" id="CLU_046092_1_0_6"/>
<evidence type="ECO:0000256" key="1">
    <source>
        <dbReference type="ARBA" id="ARBA00004370"/>
    </source>
</evidence>
<protein>
    <recommendedName>
        <fullName evidence="4">Bacterial surface antigen (D15) domain-containing protein</fullName>
    </recommendedName>
</protein>
<feature type="domain" description="Bacterial surface antigen (D15)" evidence="4">
    <location>
        <begin position="113"/>
        <end position="380"/>
    </location>
</feature>